<keyword evidence="10 12" id="KW-0739">Sodium transport</keyword>
<name>A0A482VVQ6_ASBVE</name>
<accession>A0A482VVQ6</accession>
<evidence type="ECO:0000256" key="7">
    <source>
        <dbReference type="ARBA" id="ARBA00023053"/>
    </source>
</evidence>
<dbReference type="PANTHER" id="PTHR11690:SF288">
    <property type="entry name" value="AMILORIDE-SENSITIVE NA+ CHANNEL-RELATED"/>
    <property type="match status" value="1"/>
</dbReference>
<keyword evidence="8 12" id="KW-0406">Ion transport</keyword>
<keyword evidence="9 13" id="KW-0472">Membrane</keyword>
<reference evidence="14 15" key="1">
    <citation type="submission" date="2017-03" db="EMBL/GenBank/DDBJ databases">
        <title>Genome of the blue death feigning beetle - Asbolus verrucosus.</title>
        <authorList>
            <person name="Rider S.D."/>
        </authorList>
    </citation>
    <scope>NUCLEOTIDE SEQUENCE [LARGE SCALE GENOMIC DNA]</scope>
    <source>
        <strain evidence="14">Butters</strain>
        <tissue evidence="14">Head and leg muscle</tissue>
    </source>
</reference>
<evidence type="ECO:0000256" key="1">
    <source>
        <dbReference type="ARBA" id="ARBA00004141"/>
    </source>
</evidence>
<keyword evidence="7" id="KW-0915">Sodium</keyword>
<dbReference type="GO" id="GO:0015280">
    <property type="term" value="F:ligand-gated sodium channel activity"/>
    <property type="evidence" value="ECO:0007669"/>
    <property type="project" value="TreeGrafter"/>
</dbReference>
<dbReference type="Proteomes" id="UP000292052">
    <property type="component" value="Unassembled WGS sequence"/>
</dbReference>
<evidence type="ECO:0000256" key="6">
    <source>
        <dbReference type="ARBA" id="ARBA00022989"/>
    </source>
</evidence>
<feature type="transmembrane region" description="Helical" evidence="13">
    <location>
        <begin position="174"/>
        <end position="192"/>
    </location>
</feature>
<proteinExistence type="inferred from homology"/>
<feature type="transmembrane region" description="Helical" evidence="13">
    <location>
        <begin position="212"/>
        <end position="237"/>
    </location>
</feature>
<dbReference type="InterPro" id="IPR001873">
    <property type="entry name" value="ENaC"/>
</dbReference>
<keyword evidence="5 12" id="KW-0812">Transmembrane</keyword>
<dbReference type="Gene3D" id="1.10.287.820">
    <property type="entry name" value="Acid-sensing ion channel domain"/>
    <property type="match status" value="1"/>
</dbReference>
<dbReference type="Gene3D" id="1.10.287.770">
    <property type="entry name" value="YojJ-like"/>
    <property type="match status" value="1"/>
</dbReference>
<protein>
    <submittedName>
        <fullName evidence="14">ASC domain containing protein</fullName>
    </submittedName>
</protein>
<organism evidence="14 15">
    <name type="scientific">Asbolus verrucosus</name>
    <name type="common">Desert ironclad beetle</name>
    <dbReference type="NCBI Taxonomy" id="1661398"/>
    <lineage>
        <taxon>Eukaryota</taxon>
        <taxon>Metazoa</taxon>
        <taxon>Ecdysozoa</taxon>
        <taxon>Arthropoda</taxon>
        <taxon>Hexapoda</taxon>
        <taxon>Insecta</taxon>
        <taxon>Pterygota</taxon>
        <taxon>Neoptera</taxon>
        <taxon>Endopterygota</taxon>
        <taxon>Coleoptera</taxon>
        <taxon>Polyphaga</taxon>
        <taxon>Cucujiformia</taxon>
        <taxon>Tenebrionidae</taxon>
        <taxon>Pimeliinae</taxon>
        <taxon>Asbolus</taxon>
    </lineage>
</organism>
<comment type="similarity">
    <text evidence="2 12">Belongs to the amiloride-sensitive sodium channel (TC 1.A.6) family.</text>
</comment>
<evidence type="ECO:0000256" key="3">
    <source>
        <dbReference type="ARBA" id="ARBA00022448"/>
    </source>
</evidence>
<dbReference type="PANTHER" id="PTHR11690">
    <property type="entry name" value="AMILORIDE-SENSITIVE SODIUM CHANNEL-RELATED"/>
    <property type="match status" value="1"/>
</dbReference>
<evidence type="ECO:0000256" key="5">
    <source>
        <dbReference type="ARBA" id="ARBA00022692"/>
    </source>
</evidence>
<evidence type="ECO:0000256" key="8">
    <source>
        <dbReference type="ARBA" id="ARBA00023065"/>
    </source>
</evidence>
<evidence type="ECO:0000256" key="2">
    <source>
        <dbReference type="ARBA" id="ARBA00007193"/>
    </source>
</evidence>
<dbReference type="GO" id="GO:0005886">
    <property type="term" value="C:plasma membrane"/>
    <property type="evidence" value="ECO:0007669"/>
    <property type="project" value="TreeGrafter"/>
</dbReference>
<dbReference type="EMBL" id="QDEB01058876">
    <property type="protein sequence ID" value="RZC36786.1"/>
    <property type="molecule type" value="Genomic_DNA"/>
</dbReference>
<evidence type="ECO:0000313" key="15">
    <source>
        <dbReference type="Proteomes" id="UP000292052"/>
    </source>
</evidence>
<evidence type="ECO:0000313" key="14">
    <source>
        <dbReference type="EMBL" id="RZC36786.1"/>
    </source>
</evidence>
<evidence type="ECO:0000256" key="12">
    <source>
        <dbReference type="RuleBase" id="RU000679"/>
    </source>
</evidence>
<evidence type="ECO:0000256" key="9">
    <source>
        <dbReference type="ARBA" id="ARBA00023136"/>
    </source>
</evidence>
<keyword evidence="6 13" id="KW-1133">Transmembrane helix</keyword>
<gene>
    <name evidence="14" type="ORF">BDFB_004084</name>
</gene>
<keyword evidence="4 12" id="KW-0894">Sodium channel</keyword>
<dbReference type="Pfam" id="PF00858">
    <property type="entry name" value="ASC"/>
    <property type="match status" value="1"/>
</dbReference>
<evidence type="ECO:0000256" key="11">
    <source>
        <dbReference type="ARBA" id="ARBA00023303"/>
    </source>
</evidence>
<evidence type="ECO:0000256" key="13">
    <source>
        <dbReference type="SAM" id="Phobius"/>
    </source>
</evidence>
<comment type="caution">
    <text evidence="14">The sequence shown here is derived from an EMBL/GenBank/DDBJ whole genome shotgun (WGS) entry which is preliminary data.</text>
</comment>
<keyword evidence="3 12" id="KW-0813">Transport</keyword>
<dbReference type="PRINTS" id="PR01078">
    <property type="entry name" value="AMINACHANNEL"/>
</dbReference>
<evidence type="ECO:0000256" key="4">
    <source>
        <dbReference type="ARBA" id="ARBA00022461"/>
    </source>
</evidence>
<keyword evidence="11 12" id="KW-0407">Ion channel</keyword>
<comment type="subcellular location">
    <subcellularLocation>
        <location evidence="1">Membrane</location>
        <topology evidence="1">Multi-pass membrane protein</topology>
    </subcellularLocation>
</comment>
<feature type="non-terminal residue" evidence="14">
    <location>
        <position position="1"/>
    </location>
</feature>
<evidence type="ECO:0000256" key="10">
    <source>
        <dbReference type="ARBA" id="ARBA00023201"/>
    </source>
</evidence>
<sequence length="244" mass="27598">VLIHNPIDISRLSNHYFRVPLGIAAVAIIEPKVVTTSPAVKKFSPSKRKCYLRNERILTHFKLFSQLNCLLECLSNYTLNKCRYVSYFMPSKFHSLLGDNATPVCGIRNIDCVYVADKVLNKDLKSKISGKGDEPHCDCRPSCTELSYNVETSHSDFLWTFGAPSDVQNIPDKLKLFVLCFSSVFPILTIYFKAEHFMGIERNELYGVSDLISNFGGLLGLFTGFSLISLAEIIYFLTLRIFTI</sequence>
<keyword evidence="15" id="KW-1185">Reference proteome</keyword>
<dbReference type="OrthoDB" id="6021021at2759"/>
<dbReference type="AlphaFoldDB" id="A0A482VVQ6"/>